<dbReference type="InterPro" id="IPR003760">
    <property type="entry name" value="PnrA-like"/>
</dbReference>
<feature type="chain" id="PRO_5017443721" evidence="7">
    <location>
        <begin position="28"/>
        <end position="330"/>
    </location>
</feature>
<dbReference type="AlphaFoldDB" id="A0A3A1QVX7"/>
<comment type="similarity">
    <text evidence="2">Belongs to the BMP lipoprotein family.</text>
</comment>
<evidence type="ECO:0000256" key="6">
    <source>
        <dbReference type="ARBA" id="ARBA00023288"/>
    </source>
</evidence>
<keyword evidence="6" id="KW-0449">Lipoprotein</keyword>
<dbReference type="Pfam" id="PF02608">
    <property type="entry name" value="Bmp"/>
    <property type="match status" value="1"/>
</dbReference>
<keyword evidence="5" id="KW-0472">Membrane</keyword>
<comment type="caution">
    <text evidence="9">The sequence shown here is derived from an EMBL/GenBank/DDBJ whole genome shotgun (WGS) entry which is preliminary data.</text>
</comment>
<dbReference type="EMBL" id="QXIR01000018">
    <property type="protein sequence ID" value="RIW32286.1"/>
    <property type="molecule type" value="Genomic_DNA"/>
</dbReference>
<evidence type="ECO:0000313" key="10">
    <source>
        <dbReference type="Proteomes" id="UP000265801"/>
    </source>
</evidence>
<dbReference type="SUPFAM" id="SSF53822">
    <property type="entry name" value="Periplasmic binding protein-like I"/>
    <property type="match status" value="1"/>
</dbReference>
<evidence type="ECO:0000256" key="2">
    <source>
        <dbReference type="ARBA" id="ARBA00008610"/>
    </source>
</evidence>
<name>A0A3A1QVX7_9BACI</name>
<organism evidence="9 10">
    <name type="scientific">Bacillus salacetis</name>
    <dbReference type="NCBI Taxonomy" id="2315464"/>
    <lineage>
        <taxon>Bacteria</taxon>
        <taxon>Bacillati</taxon>
        <taxon>Bacillota</taxon>
        <taxon>Bacilli</taxon>
        <taxon>Bacillales</taxon>
        <taxon>Bacillaceae</taxon>
        <taxon>Bacillus</taxon>
    </lineage>
</organism>
<dbReference type="PROSITE" id="PS51257">
    <property type="entry name" value="PROKAR_LIPOPROTEIN"/>
    <property type="match status" value="1"/>
</dbReference>
<dbReference type="InterPro" id="IPR028082">
    <property type="entry name" value="Peripla_BP_I"/>
</dbReference>
<reference evidence="9 10" key="1">
    <citation type="submission" date="2018-09" db="EMBL/GenBank/DDBJ databases">
        <title>Bacillus saliacetes sp. nov., isolated from Thai shrimp paste (Ka-pi).</title>
        <authorList>
            <person name="Daroonpunt R."/>
            <person name="Tanasupawat S."/>
            <person name="Yiamsombut S."/>
        </authorList>
    </citation>
    <scope>NUCLEOTIDE SEQUENCE [LARGE SCALE GENOMIC DNA]</scope>
    <source>
        <strain evidence="9 10">SKP7-4</strain>
    </source>
</reference>
<evidence type="ECO:0000259" key="8">
    <source>
        <dbReference type="Pfam" id="PF02608"/>
    </source>
</evidence>
<keyword evidence="3" id="KW-1003">Cell membrane</keyword>
<proteinExistence type="inferred from homology"/>
<keyword evidence="10" id="KW-1185">Reference proteome</keyword>
<dbReference type="Gene3D" id="3.40.50.2300">
    <property type="match status" value="2"/>
</dbReference>
<dbReference type="OrthoDB" id="9784230at2"/>
<dbReference type="InterPro" id="IPR050957">
    <property type="entry name" value="BMP_lipoprotein"/>
</dbReference>
<dbReference type="PANTHER" id="PTHR34296:SF2">
    <property type="entry name" value="ABC TRANSPORTER GUANOSINE-BINDING PROTEIN NUPN"/>
    <property type="match status" value="1"/>
</dbReference>
<feature type="signal peptide" evidence="7">
    <location>
        <begin position="1"/>
        <end position="27"/>
    </location>
</feature>
<dbReference type="CDD" id="cd06354">
    <property type="entry name" value="PBP1_PrnA-like"/>
    <property type="match status" value="1"/>
</dbReference>
<evidence type="ECO:0000256" key="5">
    <source>
        <dbReference type="ARBA" id="ARBA00023136"/>
    </source>
</evidence>
<dbReference type="Proteomes" id="UP000265801">
    <property type="component" value="Unassembled WGS sequence"/>
</dbReference>
<dbReference type="GO" id="GO:0005886">
    <property type="term" value="C:plasma membrane"/>
    <property type="evidence" value="ECO:0007669"/>
    <property type="project" value="UniProtKB-SubCell"/>
</dbReference>
<accession>A0A3A1QVX7</accession>
<evidence type="ECO:0000256" key="7">
    <source>
        <dbReference type="SAM" id="SignalP"/>
    </source>
</evidence>
<evidence type="ECO:0000256" key="3">
    <source>
        <dbReference type="ARBA" id="ARBA00022475"/>
    </source>
</evidence>
<sequence length="330" mass="35546">MGGTSLKKRILTALLISALFLAGCSSASTSETNEKEYKIGVLLSDTGLGDESFNDSAFRGLEKARDELGILFDYREAPDGDFESQLEELSKQDNDLVIGLGFSVQEALEKTAQNHPEQQYLLIDGVSELENVTSITFKEHEGSFLVGMVAAMTSKNQKLGIIGGADVPVIHRFEKGFEQGAKYINPDISISKEYANNFGDAALGKKIAENQIKDGVDFIYPAAGFTGVGAIQAAQEKHIFTAGVDSDQYFVAEKAVVTSMMKNIDVAVFNMAEKLVKDGSIGTEVYELGLAEDGVGLAAIRNFTLSNEQKSAIESAKEKLTSGKITINLN</sequence>
<evidence type="ECO:0000313" key="9">
    <source>
        <dbReference type="EMBL" id="RIW32286.1"/>
    </source>
</evidence>
<dbReference type="PANTHER" id="PTHR34296">
    <property type="entry name" value="TRANSCRIPTIONAL ACTIVATOR PROTEIN MED"/>
    <property type="match status" value="1"/>
</dbReference>
<keyword evidence="4 7" id="KW-0732">Signal</keyword>
<evidence type="ECO:0000256" key="4">
    <source>
        <dbReference type="ARBA" id="ARBA00022729"/>
    </source>
</evidence>
<feature type="domain" description="ABC transporter substrate-binding protein PnrA-like" evidence="8">
    <location>
        <begin position="41"/>
        <end position="324"/>
    </location>
</feature>
<evidence type="ECO:0000256" key="1">
    <source>
        <dbReference type="ARBA" id="ARBA00004193"/>
    </source>
</evidence>
<protein>
    <submittedName>
        <fullName evidence="9">BMP family ABC transporter substrate-binding protein</fullName>
    </submittedName>
</protein>
<gene>
    <name evidence="9" type="ORF">D3H55_13500</name>
</gene>
<comment type="subcellular location">
    <subcellularLocation>
        <location evidence="1">Cell membrane</location>
        <topology evidence="1">Lipid-anchor</topology>
    </subcellularLocation>
</comment>